<dbReference type="AlphaFoldDB" id="A0A3D9D7U5"/>
<feature type="region of interest" description="Disordered" evidence="1">
    <location>
        <begin position="59"/>
        <end position="78"/>
    </location>
</feature>
<evidence type="ECO:0000313" key="2">
    <source>
        <dbReference type="EMBL" id="REC74027.1"/>
    </source>
</evidence>
<reference evidence="2 3" key="1">
    <citation type="journal article" date="2010" name="Syst. Appl. Microbiol.">
        <title>Four new species of Chryseobacterium from the rhizosphere of coastal sand dune plants, Chryseobacterium elymi sp. nov., Chryseobacterium hagamense sp. nov., Chryseobacterium lathyri sp. nov. and Chryseobacterium rhizosphaerae sp. nov.</title>
        <authorList>
            <person name="Cho S.H."/>
            <person name="Lee K.S."/>
            <person name="Shin D.S."/>
            <person name="Han J.H."/>
            <person name="Park K.S."/>
            <person name="Lee C.H."/>
            <person name="Park K.H."/>
            <person name="Kim S.B."/>
        </authorList>
    </citation>
    <scope>NUCLEOTIDE SEQUENCE [LARGE SCALE GENOMIC DNA]</scope>
    <source>
        <strain evidence="2 3">KCTC 22547</strain>
    </source>
</reference>
<organism evidence="2 3">
    <name type="scientific">Chryseobacterium elymi</name>
    <dbReference type="NCBI Taxonomy" id="395936"/>
    <lineage>
        <taxon>Bacteria</taxon>
        <taxon>Pseudomonadati</taxon>
        <taxon>Bacteroidota</taxon>
        <taxon>Flavobacteriia</taxon>
        <taxon>Flavobacteriales</taxon>
        <taxon>Weeksellaceae</taxon>
        <taxon>Chryseobacterium group</taxon>
        <taxon>Chryseobacterium</taxon>
    </lineage>
</organism>
<dbReference type="Proteomes" id="UP000257030">
    <property type="component" value="Unassembled WGS sequence"/>
</dbReference>
<accession>A0A3D9D7U5</accession>
<protein>
    <submittedName>
        <fullName evidence="2">Uncharacterized protein</fullName>
    </submittedName>
</protein>
<gene>
    <name evidence="2" type="ORF">DRF60_18290</name>
</gene>
<evidence type="ECO:0000313" key="3">
    <source>
        <dbReference type="Proteomes" id="UP000257030"/>
    </source>
</evidence>
<sequence length="78" mass="8884">MTTISIKKSLQSVFTLLILLLLPVSVSAQELDQVILKQDLHKILRNYFLFQGGNNNKERTVSGGRKRRNGNFILSLQQ</sequence>
<comment type="caution">
    <text evidence="2">The sequence shown here is derived from an EMBL/GenBank/DDBJ whole genome shotgun (WGS) entry which is preliminary data.</text>
</comment>
<dbReference type="RefSeq" id="WP_116014173.1">
    <property type="nucleotide sequence ID" value="NZ_QNUH01000023.1"/>
</dbReference>
<keyword evidence="3" id="KW-1185">Reference proteome</keyword>
<proteinExistence type="predicted"/>
<dbReference type="EMBL" id="QNUH01000023">
    <property type="protein sequence ID" value="REC74027.1"/>
    <property type="molecule type" value="Genomic_DNA"/>
</dbReference>
<evidence type="ECO:0000256" key="1">
    <source>
        <dbReference type="SAM" id="MobiDB-lite"/>
    </source>
</evidence>
<name>A0A3D9D7U5_9FLAO</name>